<dbReference type="Proteomes" id="UP000062255">
    <property type="component" value="Chromosome"/>
</dbReference>
<organism evidence="1 2">
    <name type="scientific">Mycolicibacterium goodii</name>
    <name type="common">Mycobacterium goodii</name>
    <dbReference type="NCBI Taxonomy" id="134601"/>
    <lineage>
        <taxon>Bacteria</taxon>
        <taxon>Bacillati</taxon>
        <taxon>Actinomycetota</taxon>
        <taxon>Actinomycetes</taxon>
        <taxon>Mycobacteriales</taxon>
        <taxon>Mycobacteriaceae</taxon>
        <taxon>Mycolicibacterium</taxon>
    </lineage>
</organism>
<gene>
    <name evidence="1" type="ORF">AFA91_01905</name>
</gene>
<evidence type="ECO:0000313" key="2">
    <source>
        <dbReference type="Proteomes" id="UP000062255"/>
    </source>
</evidence>
<dbReference type="STRING" id="134601.AFA91_01905"/>
<proteinExistence type="predicted"/>
<dbReference type="AlphaFoldDB" id="A0A0K0X083"/>
<dbReference type="KEGG" id="mgo:AFA91_01905"/>
<sequence>MTVAQRERAALVEAMRATGPDAPTLCAGWTTRDLAAHLVVRERRLDAAPGILVPQLAGYTERVQQQVTDSTDWTTLLDRIASGPPLLSPFKLLDPLINVAEMFIHHEDVRRAQPGWEPRDLDDETSNAVARQVATMARMTMSRSPARVALTTPEGRTLATAGKGPAVTVTGAPGELLLFIAGRDQARVEFTGDKSAVAALRSARRGL</sequence>
<dbReference type="InterPro" id="IPR034660">
    <property type="entry name" value="DinB/YfiT-like"/>
</dbReference>
<name>A0A0K0X083_MYCGD</name>
<dbReference type="SUPFAM" id="SSF109854">
    <property type="entry name" value="DinB/YfiT-like putative metalloenzymes"/>
    <property type="match status" value="1"/>
</dbReference>
<evidence type="ECO:0000313" key="1">
    <source>
        <dbReference type="EMBL" id="AKS30834.1"/>
    </source>
</evidence>
<dbReference type="PATRIC" id="fig|134601.6.peg.397"/>
<dbReference type="OrthoDB" id="3268903at2"/>
<accession>A0A0K0X083</accession>
<dbReference type="InterPro" id="IPR017519">
    <property type="entry name" value="CHP03085"/>
</dbReference>
<dbReference type="NCBIfam" id="TIGR03085">
    <property type="entry name" value="TIGR03085 family metal-binding protein"/>
    <property type="match status" value="1"/>
</dbReference>
<dbReference type="NCBIfam" id="TIGR03083">
    <property type="entry name" value="maleylpyruvate isomerase family mycothiol-dependent enzyme"/>
    <property type="match status" value="1"/>
</dbReference>
<dbReference type="InterPro" id="IPR017517">
    <property type="entry name" value="Maleyloyr_isom"/>
</dbReference>
<reference evidence="1 2" key="1">
    <citation type="submission" date="2015-07" db="EMBL/GenBank/DDBJ databases">
        <title>Complete genome sequence of Mycobacterium goodii X7B, a facultative thermophilic biodesulfurizing bacterium.</title>
        <authorList>
            <person name="Yu B."/>
            <person name="Li F."/>
            <person name="Xu P."/>
        </authorList>
    </citation>
    <scope>NUCLEOTIDE SEQUENCE [LARGE SCALE GENOMIC DNA]</scope>
    <source>
        <strain evidence="1 2">X7B</strain>
    </source>
</reference>
<dbReference type="EMBL" id="CP012150">
    <property type="protein sequence ID" value="AKS30834.1"/>
    <property type="molecule type" value="Genomic_DNA"/>
</dbReference>
<dbReference type="RefSeq" id="WP_049743240.1">
    <property type="nucleotide sequence ID" value="NZ_CP012150.1"/>
</dbReference>
<protein>
    <submittedName>
        <fullName evidence="1">Uncharacterized protein</fullName>
    </submittedName>
</protein>